<feature type="transmembrane region" description="Helical" evidence="6">
    <location>
        <begin position="249"/>
        <end position="266"/>
    </location>
</feature>
<evidence type="ECO:0000256" key="6">
    <source>
        <dbReference type="SAM" id="Phobius"/>
    </source>
</evidence>
<feature type="transmembrane region" description="Helical" evidence="6">
    <location>
        <begin position="191"/>
        <end position="213"/>
    </location>
</feature>
<dbReference type="InterPro" id="IPR051533">
    <property type="entry name" value="WaaL-like"/>
</dbReference>
<comment type="subcellular location">
    <subcellularLocation>
        <location evidence="1">Membrane</location>
        <topology evidence="1">Multi-pass membrane protein</topology>
    </subcellularLocation>
</comment>
<evidence type="ECO:0000256" key="3">
    <source>
        <dbReference type="ARBA" id="ARBA00022989"/>
    </source>
</evidence>
<feature type="transmembrane region" description="Helical" evidence="6">
    <location>
        <begin position="388"/>
        <end position="421"/>
    </location>
</feature>
<feature type="transmembrane region" description="Helical" evidence="6">
    <location>
        <begin position="357"/>
        <end position="376"/>
    </location>
</feature>
<dbReference type="EMBL" id="UAUI01000020">
    <property type="protein sequence ID" value="SPZ40845.1"/>
    <property type="molecule type" value="Genomic_DNA"/>
</dbReference>
<keyword evidence="2 6" id="KW-0812">Transmembrane</keyword>
<evidence type="ECO:0000256" key="5">
    <source>
        <dbReference type="SAM" id="MobiDB-lite"/>
    </source>
</evidence>
<gene>
    <name evidence="8" type="ORF">NCTC13229_04343</name>
</gene>
<dbReference type="PANTHER" id="PTHR37422">
    <property type="entry name" value="TEICHURONIC ACID BIOSYNTHESIS PROTEIN TUAE"/>
    <property type="match status" value="1"/>
</dbReference>
<feature type="transmembrane region" description="Helical" evidence="6">
    <location>
        <begin position="121"/>
        <end position="142"/>
    </location>
</feature>
<evidence type="ECO:0000256" key="1">
    <source>
        <dbReference type="ARBA" id="ARBA00004141"/>
    </source>
</evidence>
<keyword evidence="4 6" id="KW-0472">Membrane</keyword>
<feature type="transmembrane region" description="Helical" evidence="6">
    <location>
        <begin position="34"/>
        <end position="52"/>
    </location>
</feature>
<feature type="transmembrane region" description="Helical" evidence="6">
    <location>
        <begin position="64"/>
        <end position="84"/>
    </location>
</feature>
<proteinExistence type="predicted"/>
<keyword evidence="8" id="KW-0436">Ligase</keyword>
<dbReference type="Pfam" id="PF04932">
    <property type="entry name" value="Wzy_C"/>
    <property type="match status" value="1"/>
</dbReference>
<feature type="transmembrane region" description="Helical" evidence="6">
    <location>
        <begin position="225"/>
        <end position="243"/>
    </location>
</feature>
<dbReference type="GO" id="GO:0016020">
    <property type="term" value="C:membrane"/>
    <property type="evidence" value="ECO:0007669"/>
    <property type="project" value="UniProtKB-SubCell"/>
</dbReference>
<keyword evidence="3 6" id="KW-1133">Transmembrane helix</keyword>
<evidence type="ECO:0000259" key="7">
    <source>
        <dbReference type="Pfam" id="PF04932"/>
    </source>
</evidence>
<organism evidence="8 9">
    <name type="scientific">Rhodococcus wratislaviensis</name>
    <name type="common">Tsukamurella wratislaviensis</name>
    <dbReference type="NCBI Taxonomy" id="44752"/>
    <lineage>
        <taxon>Bacteria</taxon>
        <taxon>Bacillati</taxon>
        <taxon>Actinomycetota</taxon>
        <taxon>Actinomycetes</taxon>
        <taxon>Mycobacteriales</taxon>
        <taxon>Nocardiaceae</taxon>
        <taxon>Rhodococcus</taxon>
    </lineage>
</organism>
<feature type="transmembrane region" description="Helical" evidence="6">
    <location>
        <begin position="273"/>
        <end position="293"/>
    </location>
</feature>
<comment type="caution">
    <text evidence="8">The sequence shown here is derived from an EMBL/GenBank/DDBJ whole genome shotgun (WGS) entry which is preliminary data.</text>
</comment>
<feature type="region of interest" description="Disordered" evidence="5">
    <location>
        <begin position="1"/>
        <end position="25"/>
    </location>
</feature>
<evidence type="ECO:0000313" key="9">
    <source>
        <dbReference type="Proteomes" id="UP000251211"/>
    </source>
</evidence>
<feature type="domain" description="O-antigen ligase-related" evidence="7">
    <location>
        <begin position="238"/>
        <end position="367"/>
    </location>
</feature>
<accession>A0AB38FGY8</accession>
<dbReference type="AlphaFoldDB" id="A0AB38FGY8"/>
<dbReference type="InterPro" id="IPR007016">
    <property type="entry name" value="O-antigen_ligase-rel_domated"/>
</dbReference>
<sequence>MEGLELRHATSRLGDTGIKGDNEYRSQPNERQTLLYGTIGLGLIFCSIFLPPVSSSLSLGVPSIIWQALRAGAMVMWLVCLLRSVIRRETIPTTRFFTTLIIVGISAPLATLSLLEDNASYQVVAISLLAAGVGVTLGPPVYSSVLLWFRGYCLLVVAGILGFGAVGYTWRRSDEREVIIASALNQRLQGFLAHPNLAGQLLVIGIFLEIIILRRSSSDANRRTLPVVLSVAIISCELLLLLMTNSRTSAVALAVGLLAFALPGSLRKWTAIIALAVSLGPALVVLARGLGFADDYRFPPGLFTGRGLIWTVSEDALVDNFVLGVGPTQSIKTSEQSYTLFSVVDAPHAHNFFLESWLVTGLVGVLAAVVAVGYLLLAQPLSRDSALLVVPVLVFSLTEVPLIAVSGSAGAIISVAFFAALTKRSSGDSE</sequence>
<dbReference type="Proteomes" id="UP000251211">
    <property type="component" value="Unassembled WGS sequence"/>
</dbReference>
<dbReference type="PANTHER" id="PTHR37422:SF21">
    <property type="entry name" value="EXOQ-LIKE PROTEIN"/>
    <property type="match status" value="1"/>
</dbReference>
<evidence type="ECO:0000256" key="4">
    <source>
        <dbReference type="ARBA" id="ARBA00023136"/>
    </source>
</evidence>
<dbReference type="GO" id="GO:0016874">
    <property type="term" value="F:ligase activity"/>
    <property type="evidence" value="ECO:0007669"/>
    <property type="project" value="UniProtKB-KW"/>
</dbReference>
<reference evidence="8 9" key="1">
    <citation type="submission" date="2018-06" db="EMBL/GenBank/DDBJ databases">
        <authorList>
            <consortium name="Pathogen Informatics"/>
            <person name="Doyle S."/>
        </authorList>
    </citation>
    <scope>NUCLEOTIDE SEQUENCE [LARGE SCALE GENOMIC DNA]</scope>
    <source>
        <strain evidence="8 9">NCTC13229</strain>
    </source>
</reference>
<feature type="transmembrane region" description="Helical" evidence="6">
    <location>
        <begin position="96"/>
        <end position="115"/>
    </location>
</feature>
<feature type="transmembrane region" description="Helical" evidence="6">
    <location>
        <begin position="149"/>
        <end position="171"/>
    </location>
</feature>
<protein>
    <submittedName>
        <fullName evidence="8">Lipid A core - O-antigen ligase and related enzymes</fullName>
    </submittedName>
</protein>
<evidence type="ECO:0000256" key="2">
    <source>
        <dbReference type="ARBA" id="ARBA00022692"/>
    </source>
</evidence>
<name>A0AB38FGY8_RHOWR</name>
<evidence type="ECO:0000313" key="8">
    <source>
        <dbReference type="EMBL" id="SPZ40845.1"/>
    </source>
</evidence>